<comment type="subcellular location">
    <subcellularLocation>
        <location evidence="1">Membrane</location>
        <topology evidence="1">Multi-pass membrane protein</topology>
    </subcellularLocation>
</comment>
<dbReference type="SUPFAM" id="SSF81660">
    <property type="entry name" value="Metal cation-transporting ATPase, ATP-binding domain N"/>
    <property type="match status" value="1"/>
</dbReference>
<reference evidence="12" key="1">
    <citation type="submission" date="2020-10" db="EMBL/GenBank/DDBJ databases">
        <title>Taxonomic study of unclassified bacteria belonging to the class Ktedonobacteria.</title>
        <authorList>
            <person name="Yabe S."/>
            <person name="Wang C.M."/>
            <person name="Zheng Y."/>
            <person name="Sakai Y."/>
            <person name="Cavaletti L."/>
            <person name="Monciardini P."/>
            <person name="Donadio S."/>
        </authorList>
    </citation>
    <scope>NUCLEOTIDE SEQUENCE</scope>
    <source>
        <strain evidence="12">ID150040</strain>
    </source>
</reference>
<dbReference type="InterPro" id="IPR036412">
    <property type="entry name" value="HAD-like_sf"/>
</dbReference>
<evidence type="ECO:0000256" key="2">
    <source>
        <dbReference type="ARBA" id="ARBA00022692"/>
    </source>
</evidence>
<evidence type="ECO:0000313" key="12">
    <source>
        <dbReference type="EMBL" id="GHO90392.1"/>
    </source>
</evidence>
<dbReference type="Proteomes" id="UP000597444">
    <property type="component" value="Unassembled WGS sequence"/>
</dbReference>
<dbReference type="SFLD" id="SFLDG00002">
    <property type="entry name" value="C1.7:_P-type_atpase_like"/>
    <property type="match status" value="1"/>
</dbReference>
<dbReference type="SUPFAM" id="SSF81653">
    <property type="entry name" value="Calcium ATPase, transduction domain A"/>
    <property type="match status" value="1"/>
</dbReference>
<evidence type="ECO:0000256" key="7">
    <source>
        <dbReference type="ARBA" id="ARBA00022967"/>
    </source>
</evidence>
<keyword evidence="9 10" id="KW-0472">Membrane</keyword>
<dbReference type="PRINTS" id="PR00120">
    <property type="entry name" value="HATPASE"/>
</dbReference>
<dbReference type="GO" id="GO:0046872">
    <property type="term" value="F:metal ion binding"/>
    <property type="evidence" value="ECO:0007669"/>
    <property type="project" value="UniProtKB-KW"/>
</dbReference>
<dbReference type="InterPro" id="IPR023298">
    <property type="entry name" value="ATPase_P-typ_TM_dom_sf"/>
</dbReference>
<accession>A0A8J3N0L2</accession>
<dbReference type="PROSITE" id="PS00154">
    <property type="entry name" value="ATPASE_E1_E2"/>
    <property type="match status" value="1"/>
</dbReference>
<sequence length="1603" mass="170348">MPMSATVAEKPQILHAIPGRIRLHLPGWTGGGKQEIESQVRKESGVFRVQANPLTGNLLITFDPTITNEQTLLHSFYALDLQQLNEQHYHQPAPPPTRREKQGQTIRAHIAVRGMDRDPLLAKRVVEHLEHHPGVRAQASPLTGRVLVEFTEHEANLDDLIADVAGLELPELPEEDRPAYPLDPGPLIQSMTRTIEATLGLGFFATRRLLGFVEPLPGANTALNVASIIGILQGIPPLRYGLRKLLGRTAADLLFNIPGILSLTLAESPLGLAVVGIESLRLLTEVLARRTAWRDHEERASHAPSVQPDATIHLEYGERTPLTAKVLEGTGTATGRDGMPLPVTPGSTVPPGARLYGSSFLLQLQDDRSFQAFTPDPRPAPIASTLYDHYQRIASLSSFVYAGISALFTRSFSQTLAALLLVSPRPAAIGLDCAEMGAAARVLRGGATVVGTRPRRTIRLPNLVLLDGARLLSERLEIAEVLPLSEAHNSSEIQRYAAGVASAVDFPWTGAFRNTNAASATDGSFDGKAANASLGDVRYSLGPVEDWSLFQDASYLRQQGNYVLVLSNEQDSQPLGLLALRPQLVSGVANLVQTCRRYHIELALLSSGDQIAVRAMTQRAQIALSEIDNAIDVIRAKQQEGQIVFFVSDNVAASAGFAACDLAIGLSDDHSQLRAPADILAPDLNAVATIIEAAAHRETTVRDAVGLSTISNIVGVLWGIRGIPGIAMASRAIYISALIAIADGWLRLRGGEHHSSTIASLIDPRPERWGRKSVEEVLHQFQTTEYGLTTRQAAGRQYASTPQAHKNRLLKIVLDQLLSPLMGILAAGAGISLLFGAVGDTVIIGTTILVSVAMSSWQEQKADQTAEALQRFSTTQARVLRDGQAVMIPATELVPGDILMLAPGDRIAADARVISAQGLEVDEAALTGESLPVAKAAFGKYDTNHIVLEGTDVAIGSGQAVVVAVGKETRMGATRAALSQNDIETSPLGIRLSRMLRTLIPLSIAGGAIVIGMGLLWGQPLASLLALGATVTIAAVPEGLPLLSKVGEAGVARRLANQRAVVRRLSAVEALGRVDVACADKTGTMTRGRLQLNLVADIDHESKTTQQLSSPLRHILLAAALASPSPDAPGAASHPTDVAVIQGAIAAGLEKQLQVLHEDELPFDPARSFHATRTQEKLYLKGALEALLPRCHWILQNGEKQHLDETTRSMFAQRVLQYAEQGLRVLVVAEGTSETELDDPQGLTVLGFVGISDPLRETVRIAVTRCHDAGVRVIMITGDHPSTAWAIAQEAGLLKNGGEVLTATDITELSGDELDQRLKQAVIIARATPLDKLSIIESLQRQGHTVAMTGDGVNDAPALRLADIGIAMGGGSTEVARQTADVVITDDDFSTLVESFVEGRSFWRNIRRALALLLGGNLGELGLIVGASLLGIGAPLTARQILAMNAITDILPALAVALQPPEHRNLAGLSREGAAALGGPLRNEILNRAIATAIPSLASYMLTLGTGGLAEARAVAYASVATTQLAQTLDTGRSTEGLTKSVVGAVAGSLAVLVATFTIPPLRQFFSLVMPSPIGWLLIGGGSLLAVLLSRLLAAPLFARKII</sequence>
<dbReference type="SUPFAM" id="SSF81665">
    <property type="entry name" value="Calcium ATPase, transmembrane domain M"/>
    <property type="match status" value="1"/>
</dbReference>
<dbReference type="SFLD" id="SFLDF00027">
    <property type="entry name" value="p-type_atpase"/>
    <property type="match status" value="1"/>
</dbReference>
<keyword evidence="3" id="KW-0479">Metal-binding</keyword>
<dbReference type="SFLD" id="SFLDS00003">
    <property type="entry name" value="Haloacid_Dehalogenase"/>
    <property type="match status" value="1"/>
</dbReference>
<dbReference type="Pfam" id="PF00689">
    <property type="entry name" value="Cation_ATPase_C"/>
    <property type="match status" value="1"/>
</dbReference>
<evidence type="ECO:0000256" key="10">
    <source>
        <dbReference type="SAM" id="Phobius"/>
    </source>
</evidence>
<dbReference type="InterPro" id="IPR059000">
    <property type="entry name" value="ATPase_P-type_domA"/>
</dbReference>
<dbReference type="Pfam" id="PF00690">
    <property type="entry name" value="Cation_ATPase_N"/>
    <property type="match status" value="1"/>
</dbReference>
<evidence type="ECO:0000256" key="8">
    <source>
        <dbReference type="ARBA" id="ARBA00022989"/>
    </source>
</evidence>
<evidence type="ECO:0000256" key="4">
    <source>
        <dbReference type="ARBA" id="ARBA00022741"/>
    </source>
</evidence>
<dbReference type="PRINTS" id="PR00119">
    <property type="entry name" value="CATATPASE"/>
</dbReference>
<dbReference type="Gene3D" id="3.40.50.1000">
    <property type="entry name" value="HAD superfamily/HAD-like"/>
    <property type="match status" value="3"/>
</dbReference>
<dbReference type="PANTHER" id="PTHR24093:SF513">
    <property type="entry name" value="CATION-TRANSPORTING ATPASE I-RELATED"/>
    <property type="match status" value="1"/>
</dbReference>
<dbReference type="InterPro" id="IPR018303">
    <property type="entry name" value="ATPase_P-typ_P_site"/>
</dbReference>
<evidence type="ECO:0000256" key="5">
    <source>
        <dbReference type="ARBA" id="ARBA00022840"/>
    </source>
</evidence>
<gene>
    <name evidence="12" type="ORF">KSF_004400</name>
</gene>
<dbReference type="InterPro" id="IPR001757">
    <property type="entry name" value="P_typ_ATPase"/>
</dbReference>
<dbReference type="GO" id="GO:0005388">
    <property type="term" value="F:P-type calcium transporter activity"/>
    <property type="evidence" value="ECO:0007669"/>
    <property type="project" value="TreeGrafter"/>
</dbReference>
<feature type="transmembrane region" description="Helical" evidence="10">
    <location>
        <begin position="1542"/>
        <end position="1562"/>
    </location>
</feature>
<evidence type="ECO:0000313" key="13">
    <source>
        <dbReference type="Proteomes" id="UP000597444"/>
    </source>
</evidence>
<dbReference type="GO" id="GO:0016887">
    <property type="term" value="F:ATP hydrolysis activity"/>
    <property type="evidence" value="ECO:0007669"/>
    <property type="project" value="InterPro"/>
</dbReference>
<proteinExistence type="predicted"/>
<organism evidence="12 13">
    <name type="scientific">Reticulibacter mediterranei</name>
    <dbReference type="NCBI Taxonomy" id="2778369"/>
    <lineage>
        <taxon>Bacteria</taxon>
        <taxon>Bacillati</taxon>
        <taxon>Chloroflexota</taxon>
        <taxon>Ktedonobacteria</taxon>
        <taxon>Ktedonobacterales</taxon>
        <taxon>Reticulibacteraceae</taxon>
        <taxon>Reticulibacter</taxon>
    </lineage>
</organism>
<evidence type="ECO:0000256" key="9">
    <source>
        <dbReference type="ARBA" id="ARBA00023136"/>
    </source>
</evidence>
<keyword evidence="8 10" id="KW-1133">Transmembrane helix</keyword>
<dbReference type="InterPro" id="IPR004014">
    <property type="entry name" value="ATPase_P-typ_cation-transptr_N"/>
</dbReference>
<evidence type="ECO:0000256" key="1">
    <source>
        <dbReference type="ARBA" id="ARBA00004141"/>
    </source>
</evidence>
<feature type="transmembrane region" description="Helical" evidence="10">
    <location>
        <begin position="999"/>
        <end position="1018"/>
    </location>
</feature>
<dbReference type="EMBL" id="BNJK01000001">
    <property type="protein sequence ID" value="GHO90392.1"/>
    <property type="molecule type" value="Genomic_DNA"/>
</dbReference>
<dbReference type="SUPFAM" id="SSF56784">
    <property type="entry name" value="HAD-like"/>
    <property type="match status" value="2"/>
</dbReference>
<keyword evidence="6" id="KW-0460">Magnesium</keyword>
<feature type="transmembrane region" description="Helical" evidence="10">
    <location>
        <begin position="1574"/>
        <end position="1594"/>
    </location>
</feature>
<dbReference type="Gene3D" id="3.40.1110.10">
    <property type="entry name" value="Calcium-transporting ATPase, cytoplasmic domain N"/>
    <property type="match status" value="2"/>
</dbReference>
<dbReference type="InterPro" id="IPR044492">
    <property type="entry name" value="P_typ_ATPase_HD_dom"/>
</dbReference>
<dbReference type="GO" id="GO:0005886">
    <property type="term" value="C:plasma membrane"/>
    <property type="evidence" value="ECO:0007669"/>
    <property type="project" value="TreeGrafter"/>
</dbReference>
<dbReference type="Gene3D" id="1.20.1110.10">
    <property type="entry name" value="Calcium-transporting ATPase, transmembrane domain"/>
    <property type="match status" value="2"/>
</dbReference>
<comment type="caution">
    <text evidence="12">The sequence shown here is derived from an EMBL/GenBank/DDBJ whole genome shotgun (WGS) entry which is preliminary data.</text>
</comment>
<dbReference type="NCBIfam" id="TIGR01494">
    <property type="entry name" value="ATPase_P-type"/>
    <property type="match status" value="2"/>
</dbReference>
<protein>
    <recommendedName>
        <fullName evidence="11">Cation-transporting P-type ATPase N-terminal domain-containing protein</fullName>
    </recommendedName>
</protein>
<name>A0A8J3N0L2_9CHLR</name>
<keyword evidence="5" id="KW-0067">ATP-binding</keyword>
<dbReference type="InterPro" id="IPR006068">
    <property type="entry name" value="ATPase_P-typ_cation-transptr_C"/>
</dbReference>
<dbReference type="InterPro" id="IPR008250">
    <property type="entry name" value="ATPase_P-typ_transduc_dom_A_sf"/>
</dbReference>
<keyword evidence="13" id="KW-1185">Reference proteome</keyword>
<evidence type="ECO:0000256" key="6">
    <source>
        <dbReference type="ARBA" id="ARBA00022842"/>
    </source>
</evidence>
<dbReference type="InterPro" id="IPR023214">
    <property type="entry name" value="HAD_sf"/>
</dbReference>
<dbReference type="Gene3D" id="2.70.150.10">
    <property type="entry name" value="Calcium-transporting ATPase, cytoplasmic transduction domain A"/>
    <property type="match status" value="1"/>
</dbReference>
<keyword evidence="7" id="KW-1278">Translocase</keyword>
<feature type="transmembrane region" description="Helical" evidence="10">
    <location>
        <begin position="821"/>
        <end position="854"/>
    </location>
</feature>
<feature type="domain" description="Cation-transporting P-type ATPase N-terminal" evidence="11">
    <location>
        <begin position="768"/>
        <end position="837"/>
    </location>
</feature>
<dbReference type="PANTHER" id="PTHR24093">
    <property type="entry name" value="CATION TRANSPORTING ATPASE"/>
    <property type="match status" value="1"/>
</dbReference>
<keyword evidence="4" id="KW-0547">Nucleotide-binding</keyword>
<dbReference type="Pfam" id="PF00122">
    <property type="entry name" value="E1-E2_ATPase"/>
    <property type="match status" value="1"/>
</dbReference>
<keyword evidence="2 10" id="KW-0812">Transmembrane</keyword>
<dbReference type="InterPro" id="IPR023299">
    <property type="entry name" value="ATPase_P-typ_cyto_dom_N"/>
</dbReference>
<evidence type="ECO:0000256" key="3">
    <source>
        <dbReference type="ARBA" id="ARBA00022723"/>
    </source>
</evidence>
<evidence type="ECO:0000259" key="11">
    <source>
        <dbReference type="SMART" id="SM00831"/>
    </source>
</evidence>
<feature type="transmembrane region" description="Helical" evidence="10">
    <location>
        <begin position="1410"/>
        <end position="1434"/>
    </location>
</feature>
<dbReference type="SMART" id="SM00831">
    <property type="entry name" value="Cation_ATPase_N"/>
    <property type="match status" value="1"/>
</dbReference>
<dbReference type="Pfam" id="PF00702">
    <property type="entry name" value="Hydrolase"/>
    <property type="match status" value="1"/>
</dbReference>
<dbReference type="GO" id="GO:0005524">
    <property type="term" value="F:ATP binding"/>
    <property type="evidence" value="ECO:0007669"/>
    <property type="project" value="UniProtKB-KW"/>
</dbReference>